<keyword evidence="3" id="KW-0067">ATP-binding</keyword>
<reference evidence="5 6" key="1">
    <citation type="submission" date="2019-07" db="EMBL/GenBank/DDBJ databases">
        <authorList>
            <person name="Brisse S."/>
            <person name="Rodrigues C."/>
            <person name="Thorpe H."/>
        </authorList>
    </citation>
    <scope>NUCLEOTIDE SEQUENCE [LARGE SCALE GENOMIC DNA]</scope>
    <source>
        <strain evidence="5">SB6422</strain>
    </source>
</reference>
<dbReference type="Gene3D" id="3.30.450.90">
    <property type="match status" value="1"/>
</dbReference>
<proteinExistence type="inferred from homology"/>
<evidence type="ECO:0000256" key="2">
    <source>
        <dbReference type="ARBA" id="ARBA00022741"/>
    </source>
</evidence>
<dbReference type="PROSITE" id="PS00662">
    <property type="entry name" value="T2SP_E"/>
    <property type="match status" value="1"/>
</dbReference>
<dbReference type="EMBL" id="CABGGW010000002">
    <property type="protein sequence ID" value="VUS28240.1"/>
    <property type="molecule type" value="Genomic_DNA"/>
</dbReference>
<evidence type="ECO:0000256" key="3">
    <source>
        <dbReference type="ARBA" id="ARBA00022840"/>
    </source>
</evidence>
<sequence>MKTEQLIPLCQRYQALLLNSDAHTIAIAVVDAPASELMEALRFATQKRIDIECWSQDRMDKRLQTPGIAVAPMHSEASASVVEQVNHILEQALRQRASDIHIEPGENHLRIRLRVDGVLHPLSPLAPELAAPITARLKVLSNLDIAEHRLPQDGQFTLTLADRPVSFRIATLPCRSGEKIVLRLLHQVEQALDLEALGLSSQQLADFRSALNQPQGLLLVTGPTGSGKTVTLYSALQARNRDEVNICSVEDPLEIPIVGMNQTQINPRAGLTFHSVLRALLRQDPDIVMVGEIRDAETAEIAIKAAQTGHLVLSTLHTNSTSETLVRLQQMGVARWMISSALSLVVAQRLVRRLCPHCRRETGSSADIPHSLWPRALPRWQAPGCQHCYHGYYGRLALFELLPVNTALRQAITQELSATEIESLAREAGMMTLFESGCLAVERGLTSLEEVVRVLGIPHGD</sequence>
<dbReference type="CDD" id="cd01129">
    <property type="entry name" value="PulE-GspE-like"/>
    <property type="match status" value="1"/>
</dbReference>
<dbReference type="InterPro" id="IPR007831">
    <property type="entry name" value="T2SS_GspE_N"/>
</dbReference>
<dbReference type="GO" id="GO:0016887">
    <property type="term" value="F:ATP hydrolysis activity"/>
    <property type="evidence" value="ECO:0007669"/>
    <property type="project" value="TreeGrafter"/>
</dbReference>
<evidence type="ECO:0000259" key="4">
    <source>
        <dbReference type="PROSITE" id="PS00662"/>
    </source>
</evidence>
<dbReference type="PANTHER" id="PTHR30258">
    <property type="entry name" value="TYPE II SECRETION SYSTEM PROTEIN GSPE-RELATED"/>
    <property type="match status" value="1"/>
</dbReference>
<dbReference type="AlphaFoldDB" id="A0A564H4F5"/>
<dbReference type="InterPro" id="IPR027417">
    <property type="entry name" value="P-loop_NTPase"/>
</dbReference>
<dbReference type="GO" id="GO:0005886">
    <property type="term" value="C:plasma membrane"/>
    <property type="evidence" value="ECO:0007669"/>
    <property type="project" value="TreeGrafter"/>
</dbReference>
<dbReference type="SUPFAM" id="SSF52540">
    <property type="entry name" value="P-loop containing nucleoside triphosphate hydrolases"/>
    <property type="match status" value="1"/>
</dbReference>
<gene>
    <name evidence="5" type="primary">epsE_3</name>
    <name evidence="5" type="ORF">SB6422_04019</name>
</gene>
<dbReference type="Pfam" id="PF05157">
    <property type="entry name" value="MshEN"/>
    <property type="match status" value="1"/>
</dbReference>
<evidence type="ECO:0000313" key="5">
    <source>
        <dbReference type="EMBL" id="VUS28240.1"/>
    </source>
</evidence>
<dbReference type="Pfam" id="PF00437">
    <property type="entry name" value="T2SSE"/>
    <property type="match status" value="1"/>
</dbReference>
<keyword evidence="2" id="KW-0547">Nucleotide-binding</keyword>
<comment type="similarity">
    <text evidence="1">Belongs to the GSP E family.</text>
</comment>
<dbReference type="Proteomes" id="UP000317374">
    <property type="component" value="Unassembled WGS sequence"/>
</dbReference>
<dbReference type="RefSeq" id="WP_142512305.1">
    <property type="nucleotide sequence ID" value="NZ_CABGGW010000002.1"/>
</dbReference>
<organism evidence="5 6">
    <name type="scientific">Klebsiella huaxiensis</name>
    <dbReference type="NCBI Taxonomy" id="2153354"/>
    <lineage>
        <taxon>Bacteria</taxon>
        <taxon>Pseudomonadati</taxon>
        <taxon>Pseudomonadota</taxon>
        <taxon>Gammaproteobacteria</taxon>
        <taxon>Enterobacterales</taxon>
        <taxon>Enterobacteriaceae</taxon>
        <taxon>Klebsiella/Raoultella group</taxon>
        <taxon>Klebsiella</taxon>
    </lineage>
</organism>
<dbReference type="FunFam" id="3.40.50.300:FF:000398">
    <property type="entry name" value="Type IV pilus assembly ATPase PilB"/>
    <property type="match status" value="1"/>
</dbReference>
<evidence type="ECO:0000256" key="1">
    <source>
        <dbReference type="ARBA" id="ARBA00006611"/>
    </source>
</evidence>
<feature type="domain" description="Bacterial type II secretion system protein E" evidence="4">
    <location>
        <begin position="281"/>
        <end position="295"/>
    </location>
</feature>
<dbReference type="Gene3D" id="3.40.50.300">
    <property type="entry name" value="P-loop containing nucleotide triphosphate hydrolases"/>
    <property type="match status" value="1"/>
</dbReference>
<dbReference type="GO" id="GO:0005524">
    <property type="term" value="F:ATP binding"/>
    <property type="evidence" value="ECO:0007669"/>
    <property type="project" value="UniProtKB-KW"/>
</dbReference>
<protein>
    <submittedName>
        <fullName evidence="5">Type II secretion system protein E</fullName>
    </submittedName>
</protein>
<dbReference type="OrthoDB" id="9804785at2"/>
<dbReference type="PANTHER" id="PTHR30258:SF1">
    <property type="entry name" value="PROTEIN TRANSPORT PROTEIN HOFB HOMOLOG"/>
    <property type="match status" value="1"/>
</dbReference>
<dbReference type="NCBIfam" id="NF007755">
    <property type="entry name" value="PRK10436.1"/>
    <property type="match status" value="1"/>
</dbReference>
<accession>A0A564H4F5</accession>
<name>A0A564H4F5_9ENTR</name>
<dbReference type="InterPro" id="IPR001482">
    <property type="entry name" value="T2SS/T4SS_dom"/>
</dbReference>
<evidence type="ECO:0000313" key="6">
    <source>
        <dbReference type="Proteomes" id="UP000317374"/>
    </source>
</evidence>